<dbReference type="Proteomes" id="UP001186944">
    <property type="component" value="Unassembled WGS sequence"/>
</dbReference>
<keyword evidence="8 9" id="KW-0807">Transducer</keyword>
<evidence type="ECO:0000256" key="6">
    <source>
        <dbReference type="ARBA" id="ARBA00023136"/>
    </source>
</evidence>
<evidence type="ECO:0000256" key="7">
    <source>
        <dbReference type="ARBA" id="ARBA00023170"/>
    </source>
</evidence>
<dbReference type="EMBL" id="VSWD01000010">
    <property type="protein sequence ID" value="KAK3091209.1"/>
    <property type="molecule type" value="Genomic_DNA"/>
</dbReference>
<dbReference type="InterPro" id="IPR000276">
    <property type="entry name" value="GPCR_Rhodpsn"/>
</dbReference>
<feature type="transmembrane region" description="Helical" evidence="10">
    <location>
        <begin position="300"/>
        <end position="319"/>
    </location>
</feature>
<comment type="similarity">
    <text evidence="2 9">Belongs to the G-protein coupled receptor 1 family.</text>
</comment>
<sequence length="332" mass="38275">MENDTNITCVDYCGYDDERWYKEILQFVFPKPQEWFIIVLFIIVFILGIVGNFLVCYAVWKNSHLRTVTNYFLVNLSTADLMVILLCLPPTLIHDALESWFLGLAMCKIVAYFQNVSVLVSVLTLTAIAIERYTAICHPLSHKISRKKTVLIIIFIWIVSLSSAVPEILFVTIVLDPVIPPHIPLLRSCRSYVEREQFIYQMVLVCVFFVTPLYLMGFAYLRIALCLWKSTKNGVVTTGGSSNRAAAMQCKTRKKTAKMLIVVVIVFFICYLPVHLLNILRYVKVIDKSMDYIMKTLALLSHWLCYFNSSINPIIYNFMSGKYICSVRIFLY</sequence>
<dbReference type="PRINTS" id="PR00237">
    <property type="entry name" value="GPCRRHODOPSN"/>
</dbReference>
<keyword evidence="13" id="KW-1185">Reference proteome</keyword>
<dbReference type="InterPro" id="IPR017452">
    <property type="entry name" value="GPCR_Rhodpsn_7TM"/>
</dbReference>
<feature type="transmembrane region" description="Helical" evidence="10">
    <location>
        <begin position="72"/>
        <end position="92"/>
    </location>
</feature>
<dbReference type="PROSITE" id="PS50262">
    <property type="entry name" value="G_PROTEIN_RECEP_F1_2"/>
    <property type="match status" value="1"/>
</dbReference>
<feature type="transmembrane region" description="Helical" evidence="10">
    <location>
        <begin position="199"/>
        <end position="221"/>
    </location>
</feature>
<dbReference type="PRINTS" id="PR01012">
    <property type="entry name" value="NRPEPTIDEYR"/>
</dbReference>
<dbReference type="GO" id="GO:0004983">
    <property type="term" value="F:neuropeptide Y receptor activity"/>
    <property type="evidence" value="ECO:0007669"/>
    <property type="project" value="InterPro"/>
</dbReference>
<evidence type="ECO:0000256" key="3">
    <source>
        <dbReference type="ARBA" id="ARBA00022692"/>
    </source>
</evidence>
<evidence type="ECO:0000256" key="2">
    <source>
        <dbReference type="ARBA" id="ARBA00010663"/>
    </source>
</evidence>
<dbReference type="PANTHER" id="PTHR45695">
    <property type="entry name" value="LEUCOKININ RECEPTOR-RELATED"/>
    <property type="match status" value="1"/>
</dbReference>
<dbReference type="PANTHER" id="PTHR45695:SF15">
    <property type="entry name" value="OPSIN RH2"/>
    <property type="match status" value="1"/>
</dbReference>
<evidence type="ECO:0000259" key="11">
    <source>
        <dbReference type="PROSITE" id="PS50262"/>
    </source>
</evidence>
<dbReference type="SUPFAM" id="SSF81321">
    <property type="entry name" value="Family A G protein-coupled receptor-like"/>
    <property type="match status" value="1"/>
</dbReference>
<evidence type="ECO:0000256" key="1">
    <source>
        <dbReference type="ARBA" id="ARBA00004141"/>
    </source>
</evidence>
<feature type="transmembrane region" description="Helical" evidence="10">
    <location>
        <begin position="150"/>
        <end position="179"/>
    </location>
</feature>
<organism evidence="12 13">
    <name type="scientific">Pinctada imbricata</name>
    <name type="common">Atlantic pearl-oyster</name>
    <name type="synonym">Pinctada martensii</name>
    <dbReference type="NCBI Taxonomy" id="66713"/>
    <lineage>
        <taxon>Eukaryota</taxon>
        <taxon>Metazoa</taxon>
        <taxon>Spiralia</taxon>
        <taxon>Lophotrochozoa</taxon>
        <taxon>Mollusca</taxon>
        <taxon>Bivalvia</taxon>
        <taxon>Autobranchia</taxon>
        <taxon>Pteriomorphia</taxon>
        <taxon>Pterioida</taxon>
        <taxon>Pterioidea</taxon>
        <taxon>Pteriidae</taxon>
        <taxon>Pinctada</taxon>
    </lineage>
</organism>
<evidence type="ECO:0000256" key="10">
    <source>
        <dbReference type="SAM" id="Phobius"/>
    </source>
</evidence>
<name>A0AA89BUE5_PINIB</name>
<feature type="transmembrane region" description="Helical" evidence="10">
    <location>
        <begin position="35"/>
        <end position="60"/>
    </location>
</feature>
<feature type="domain" description="G-protein coupled receptors family 1 profile" evidence="11">
    <location>
        <begin position="51"/>
        <end position="316"/>
    </location>
</feature>
<reference evidence="12" key="1">
    <citation type="submission" date="2019-08" db="EMBL/GenBank/DDBJ databases">
        <title>The improved chromosome-level genome for the pearl oyster Pinctada fucata martensii using PacBio sequencing and Hi-C.</title>
        <authorList>
            <person name="Zheng Z."/>
        </authorList>
    </citation>
    <scope>NUCLEOTIDE SEQUENCE</scope>
    <source>
        <strain evidence="12">ZZ-2019</strain>
        <tissue evidence="12">Adductor muscle</tissue>
    </source>
</reference>
<keyword evidence="3 9" id="KW-0812">Transmembrane</keyword>
<feature type="transmembrane region" description="Helical" evidence="10">
    <location>
        <begin position="259"/>
        <end position="280"/>
    </location>
</feature>
<evidence type="ECO:0000313" key="13">
    <source>
        <dbReference type="Proteomes" id="UP001186944"/>
    </source>
</evidence>
<dbReference type="GO" id="GO:0005886">
    <property type="term" value="C:plasma membrane"/>
    <property type="evidence" value="ECO:0007669"/>
    <property type="project" value="TreeGrafter"/>
</dbReference>
<keyword evidence="5 9" id="KW-0297">G-protein coupled receptor</keyword>
<keyword evidence="4 10" id="KW-1133">Transmembrane helix</keyword>
<comment type="subcellular location">
    <subcellularLocation>
        <location evidence="1">Membrane</location>
        <topology evidence="1">Multi-pass membrane protein</topology>
    </subcellularLocation>
</comment>
<keyword evidence="6 10" id="KW-0472">Membrane</keyword>
<dbReference type="InterPro" id="IPR000611">
    <property type="entry name" value="NPY_rcpt"/>
</dbReference>
<dbReference type="Pfam" id="PF00001">
    <property type="entry name" value="7tm_1"/>
    <property type="match status" value="1"/>
</dbReference>
<protein>
    <recommendedName>
        <fullName evidence="11">G-protein coupled receptors family 1 profile domain-containing protein</fullName>
    </recommendedName>
</protein>
<gene>
    <name evidence="12" type="ORF">FSP39_017983</name>
</gene>
<evidence type="ECO:0000256" key="4">
    <source>
        <dbReference type="ARBA" id="ARBA00022989"/>
    </source>
</evidence>
<evidence type="ECO:0000256" key="8">
    <source>
        <dbReference type="ARBA" id="ARBA00023224"/>
    </source>
</evidence>
<dbReference type="AlphaFoldDB" id="A0AA89BUE5"/>
<evidence type="ECO:0000313" key="12">
    <source>
        <dbReference type="EMBL" id="KAK3091209.1"/>
    </source>
</evidence>
<dbReference type="PROSITE" id="PS00237">
    <property type="entry name" value="G_PROTEIN_RECEP_F1_1"/>
    <property type="match status" value="1"/>
</dbReference>
<feature type="transmembrane region" description="Helical" evidence="10">
    <location>
        <begin position="112"/>
        <end position="130"/>
    </location>
</feature>
<keyword evidence="7 9" id="KW-0675">Receptor</keyword>
<evidence type="ECO:0000256" key="5">
    <source>
        <dbReference type="ARBA" id="ARBA00023040"/>
    </source>
</evidence>
<proteinExistence type="inferred from homology"/>
<evidence type="ECO:0000256" key="9">
    <source>
        <dbReference type="RuleBase" id="RU000688"/>
    </source>
</evidence>
<dbReference type="Gene3D" id="1.20.1070.10">
    <property type="entry name" value="Rhodopsin 7-helix transmembrane proteins"/>
    <property type="match status" value="1"/>
</dbReference>
<comment type="caution">
    <text evidence="12">The sequence shown here is derived from an EMBL/GenBank/DDBJ whole genome shotgun (WGS) entry which is preliminary data.</text>
</comment>
<accession>A0AA89BUE5</accession>